<organism evidence="1 2">
    <name type="scientific">Bondarzewia mesenterica</name>
    <dbReference type="NCBI Taxonomy" id="1095465"/>
    <lineage>
        <taxon>Eukaryota</taxon>
        <taxon>Fungi</taxon>
        <taxon>Dikarya</taxon>
        <taxon>Basidiomycota</taxon>
        <taxon>Agaricomycotina</taxon>
        <taxon>Agaricomycetes</taxon>
        <taxon>Russulales</taxon>
        <taxon>Bondarzewiaceae</taxon>
        <taxon>Bondarzewia</taxon>
    </lineage>
</organism>
<reference evidence="1 2" key="1">
    <citation type="submission" date="2019-02" db="EMBL/GenBank/DDBJ databases">
        <title>Genome sequencing of the rare red list fungi Bondarzewia mesenterica.</title>
        <authorList>
            <person name="Buettner E."/>
            <person name="Kellner H."/>
        </authorList>
    </citation>
    <scope>NUCLEOTIDE SEQUENCE [LARGE SCALE GENOMIC DNA]</scope>
    <source>
        <strain evidence="1 2">DSM 108281</strain>
    </source>
</reference>
<proteinExistence type="predicted"/>
<dbReference type="OrthoDB" id="3232221at2759"/>
<dbReference type="Proteomes" id="UP000310158">
    <property type="component" value="Unassembled WGS sequence"/>
</dbReference>
<keyword evidence="2" id="KW-1185">Reference proteome</keyword>
<sequence length="136" mass="14648">MATPQLVALINALKNVRVIKLKIEATDGGLTKAVFSTDGPISDVGLDNARGAVALEFQSLVQNVRAVKTTDPIVRAHPDVHCNLRRQVARRSWLMGEYGATARIEWGEIAEGVCDDVPRIESGIVEALEANGVPSF</sequence>
<dbReference type="EMBL" id="SGPL01000389">
    <property type="protein sequence ID" value="THH13082.1"/>
    <property type="molecule type" value="Genomic_DNA"/>
</dbReference>
<name>A0A4S4LLR7_9AGAM</name>
<evidence type="ECO:0000313" key="2">
    <source>
        <dbReference type="Proteomes" id="UP000310158"/>
    </source>
</evidence>
<gene>
    <name evidence="1" type="ORF">EW146_g7110</name>
</gene>
<evidence type="ECO:0000313" key="1">
    <source>
        <dbReference type="EMBL" id="THH13082.1"/>
    </source>
</evidence>
<comment type="caution">
    <text evidence="1">The sequence shown here is derived from an EMBL/GenBank/DDBJ whole genome shotgun (WGS) entry which is preliminary data.</text>
</comment>
<dbReference type="AlphaFoldDB" id="A0A4S4LLR7"/>
<protein>
    <submittedName>
        <fullName evidence="1">Uncharacterized protein</fullName>
    </submittedName>
</protein>
<accession>A0A4S4LLR7</accession>